<dbReference type="GO" id="GO:0009507">
    <property type="term" value="C:chloroplast"/>
    <property type="evidence" value="ECO:0007669"/>
    <property type="project" value="UniProtKB-SubCell"/>
</dbReference>
<evidence type="ECO:0000256" key="1">
    <source>
        <dbReference type="ARBA" id="ARBA00001973"/>
    </source>
</evidence>
<dbReference type="Proteomes" id="UP000006729">
    <property type="component" value="Chromosome 3"/>
</dbReference>
<reference evidence="11 12" key="1">
    <citation type="journal article" date="2006" name="Science">
        <title>The genome of black cottonwood, Populus trichocarpa (Torr. &amp; Gray).</title>
        <authorList>
            <person name="Tuskan G.A."/>
            <person name="Difazio S."/>
            <person name="Jansson S."/>
            <person name="Bohlmann J."/>
            <person name="Grigoriev I."/>
            <person name="Hellsten U."/>
            <person name="Putnam N."/>
            <person name="Ralph S."/>
            <person name="Rombauts S."/>
            <person name="Salamov A."/>
            <person name="Schein J."/>
            <person name="Sterck L."/>
            <person name="Aerts A."/>
            <person name="Bhalerao R.R."/>
            <person name="Bhalerao R.P."/>
            <person name="Blaudez D."/>
            <person name="Boerjan W."/>
            <person name="Brun A."/>
            <person name="Brunner A."/>
            <person name="Busov V."/>
            <person name="Campbell M."/>
            <person name="Carlson J."/>
            <person name="Chalot M."/>
            <person name="Chapman J."/>
            <person name="Chen G.L."/>
            <person name="Cooper D."/>
            <person name="Coutinho P.M."/>
            <person name="Couturier J."/>
            <person name="Covert S."/>
            <person name="Cronk Q."/>
            <person name="Cunningham R."/>
            <person name="Davis J."/>
            <person name="Degroeve S."/>
            <person name="Dejardin A."/>
            <person name="Depamphilis C."/>
            <person name="Detter J."/>
            <person name="Dirks B."/>
            <person name="Dubchak I."/>
            <person name="Duplessis S."/>
            <person name="Ehlting J."/>
            <person name="Ellis B."/>
            <person name="Gendler K."/>
            <person name="Goodstein D."/>
            <person name="Gribskov M."/>
            <person name="Grimwood J."/>
            <person name="Groover A."/>
            <person name="Gunter L."/>
            <person name="Hamberger B."/>
            <person name="Heinze B."/>
            <person name="Helariutta Y."/>
            <person name="Henrissat B."/>
            <person name="Holligan D."/>
            <person name="Holt R."/>
            <person name="Huang W."/>
            <person name="Islam-Faridi N."/>
            <person name="Jones S."/>
            <person name="Jones-Rhoades M."/>
            <person name="Jorgensen R."/>
            <person name="Joshi C."/>
            <person name="Kangasjarvi J."/>
            <person name="Karlsson J."/>
            <person name="Kelleher C."/>
            <person name="Kirkpatrick R."/>
            <person name="Kirst M."/>
            <person name="Kohler A."/>
            <person name="Kalluri U."/>
            <person name="Larimer F."/>
            <person name="Leebens-Mack J."/>
            <person name="Leple J.C."/>
            <person name="Locascio P."/>
            <person name="Lou Y."/>
            <person name="Lucas S."/>
            <person name="Martin F."/>
            <person name="Montanini B."/>
            <person name="Napoli C."/>
            <person name="Nelson D.R."/>
            <person name="Nelson C."/>
            <person name="Nieminen K."/>
            <person name="Nilsson O."/>
            <person name="Pereda V."/>
            <person name="Peter G."/>
            <person name="Philippe R."/>
            <person name="Pilate G."/>
            <person name="Poliakov A."/>
            <person name="Razumovskaya J."/>
            <person name="Richardson P."/>
            <person name="Rinaldi C."/>
            <person name="Ritland K."/>
            <person name="Rouze P."/>
            <person name="Ryaboy D."/>
            <person name="Schmutz J."/>
            <person name="Schrader J."/>
            <person name="Segerman B."/>
            <person name="Shin H."/>
            <person name="Siddiqui A."/>
            <person name="Sterky F."/>
            <person name="Terry A."/>
            <person name="Tsai C.J."/>
            <person name="Uberbacher E."/>
            <person name="Unneberg P."/>
            <person name="Vahala J."/>
            <person name="Wall K."/>
            <person name="Wessler S."/>
            <person name="Yang G."/>
            <person name="Yin T."/>
            <person name="Douglas C."/>
            <person name="Marra M."/>
            <person name="Sandberg G."/>
            <person name="Van de Peer Y."/>
            <person name="Rokhsar D."/>
        </authorList>
    </citation>
    <scope>NUCLEOTIDE SEQUENCE [LARGE SCALE GENOMIC DNA]</scope>
    <source>
        <strain evidence="12">cv. Nisqually</strain>
    </source>
</reference>
<evidence type="ECO:0000256" key="7">
    <source>
        <dbReference type="ARBA" id="ARBA00023008"/>
    </source>
</evidence>
<dbReference type="FunFam" id="2.60.40.200:FF:000006">
    <property type="entry name" value="Copper chaperone for superoxide dismutase"/>
    <property type="match status" value="1"/>
</dbReference>
<comment type="subcellular location">
    <subcellularLocation>
        <location evidence="2">Plastid</location>
        <location evidence="2">Chloroplast</location>
    </subcellularLocation>
</comment>
<dbReference type="PANTHER" id="PTHR10003">
    <property type="entry name" value="SUPEROXIDE DISMUTASE CU-ZN -RELATED"/>
    <property type="match status" value="1"/>
</dbReference>
<dbReference type="FunFam" id="3.30.70.100:FF:000042">
    <property type="entry name" value="Copper chaperone for superoxide dismutase"/>
    <property type="match status" value="1"/>
</dbReference>
<organism evidence="11 12">
    <name type="scientific">Populus trichocarpa</name>
    <name type="common">Western balsam poplar</name>
    <name type="synonym">Populus balsamifera subsp. trichocarpa</name>
    <dbReference type="NCBI Taxonomy" id="3694"/>
    <lineage>
        <taxon>Eukaryota</taxon>
        <taxon>Viridiplantae</taxon>
        <taxon>Streptophyta</taxon>
        <taxon>Embryophyta</taxon>
        <taxon>Tracheophyta</taxon>
        <taxon>Spermatophyta</taxon>
        <taxon>Magnoliopsida</taxon>
        <taxon>eudicotyledons</taxon>
        <taxon>Gunneridae</taxon>
        <taxon>Pentapetalae</taxon>
        <taxon>rosids</taxon>
        <taxon>fabids</taxon>
        <taxon>Malpighiales</taxon>
        <taxon>Salicaceae</taxon>
        <taxon>Saliceae</taxon>
        <taxon>Populus</taxon>
    </lineage>
</organism>
<keyword evidence="6" id="KW-0809">Transit peptide</keyword>
<accession>A0A2K2B5P5</accession>
<comment type="cofactor">
    <cofactor evidence="1">
        <name>Cu(2+)</name>
        <dbReference type="ChEBI" id="CHEBI:29036"/>
    </cofactor>
</comment>
<dbReference type="GO" id="GO:0005507">
    <property type="term" value="F:copper ion binding"/>
    <property type="evidence" value="ECO:0007669"/>
    <property type="project" value="InterPro"/>
</dbReference>
<keyword evidence="12" id="KW-1185">Reference proteome</keyword>
<keyword evidence="7" id="KW-0186">Copper</keyword>
<dbReference type="Gene3D" id="3.30.70.100">
    <property type="match status" value="1"/>
</dbReference>
<dbReference type="EMBL" id="CM009292">
    <property type="protein sequence ID" value="PNT45100.2"/>
    <property type="molecule type" value="Genomic_DNA"/>
</dbReference>
<keyword evidence="8" id="KW-0143">Chaperone</keyword>
<evidence type="ECO:0000256" key="10">
    <source>
        <dbReference type="ARBA" id="ARBA00032899"/>
    </source>
</evidence>
<sequence length="58" mass="6730">MEGVSMDLRQSYQMKKLKNYQTSKVLCSVIPLFQTWINLWNKIKYILSGSSSSPVVIF</sequence>
<dbReference type="Pfam" id="PF00403">
    <property type="entry name" value="HMA"/>
    <property type="match status" value="1"/>
</dbReference>
<dbReference type="CDD" id="cd00371">
    <property type="entry name" value="HMA"/>
    <property type="match status" value="1"/>
</dbReference>
<comment type="caution">
    <text evidence="11">The sequence shown here is derived from an EMBL/GenBank/DDBJ whole genome shotgun (WGS) entry which is preliminary data.</text>
</comment>
<dbReference type="InterPro" id="IPR006121">
    <property type="entry name" value="HMA_dom"/>
</dbReference>
<dbReference type="InterPro" id="IPR036423">
    <property type="entry name" value="SOD-like_Cu/Zn_dom_sf"/>
</dbReference>
<dbReference type="InterPro" id="IPR001424">
    <property type="entry name" value="SOD_Cu_Zn_dom"/>
</dbReference>
<evidence type="ECO:0000256" key="8">
    <source>
        <dbReference type="ARBA" id="ARBA00023186"/>
    </source>
</evidence>
<dbReference type="SUPFAM" id="SSF49329">
    <property type="entry name" value="Cu,Zn superoxide dismutase-like"/>
    <property type="match status" value="1"/>
</dbReference>
<evidence type="ECO:0000256" key="2">
    <source>
        <dbReference type="ARBA" id="ARBA00004229"/>
    </source>
</evidence>
<evidence type="ECO:0000313" key="12">
    <source>
        <dbReference type="Proteomes" id="UP000006729"/>
    </source>
</evidence>
<evidence type="ECO:0000313" key="11">
    <source>
        <dbReference type="EMBL" id="PNT45100.2"/>
    </source>
</evidence>
<comment type="similarity">
    <text evidence="9">In the C-terminal section; belongs to the Cu-Zn superoxide dismutase family.</text>
</comment>
<evidence type="ECO:0000256" key="6">
    <source>
        <dbReference type="ARBA" id="ARBA00022946"/>
    </source>
</evidence>
<dbReference type="ExpressionAtlas" id="A0A2K2B5P5">
    <property type="expression patterns" value="baseline and differential"/>
</dbReference>
<dbReference type="Pfam" id="PF00080">
    <property type="entry name" value="Sod_Cu"/>
    <property type="match status" value="1"/>
</dbReference>
<dbReference type="InterPro" id="IPR024134">
    <property type="entry name" value="SOD_Cu/Zn_/chaperone"/>
</dbReference>
<dbReference type="Gene3D" id="2.60.40.200">
    <property type="entry name" value="Superoxide dismutase, copper/zinc binding domain"/>
    <property type="match status" value="1"/>
</dbReference>
<evidence type="ECO:0000256" key="5">
    <source>
        <dbReference type="ARBA" id="ARBA00022723"/>
    </source>
</evidence>
<keyword evidence="4" id="KW-0934">Plastid</keyword>
<name>A0A2K2B5P5_POPTR</name>
<evidence type="ECO:0000256" key="4">
    <source>
        <dbReference type="ARBA" id="ARBA00022640"/>
    </source>
</evidence>
<evidence type="ECO:0000256" key="9">
    <source>
        <dbReference type="ARBA" id="ARBA00025798"/>
    </source>
</evidence>
<dbReference type="InterPro" id="IPR036163">
    <property type="entry name" value="HMA_dom_sf"/>
</dbReference>
<dbReference type="SUPFAM" id="SSF55008">
    <property type="entry name" value="HMA, heavy metal-associated domain"/>
    <property type="match status" value="1"/>
</dbReference>
<dbReference type="GO" id="GO:0006801">
    <property type="term" value="P:superoxide metabolic process"/>
    <property type="evidence" value="ECO:0007669"/>
    <property type="project" value="InterPro"/>
</dbReference>
<gene>
    <name evidence="11" type="ORF">POPTR_003G120350v4</name>
</gene>
<keyword evidence="3" id="KW-0150">Chloroplast</keyword>
<proteinExistence type="inferred from homology"/>
<keyword evidence="5" id="KW-0479">Metal-binding</keyword>
<dbReference type="PROSITE" id="PS50846">
    <property type="entry name" value="HMA_2"/>
    <property type="match status" value="1"/>
</dbReference>
<evidence type="ECO:0000256" key="3">
    <source>
        <dbReference type="ARBA" id="ARBA00022528"/>
    </source>
</evidence>
<protein>
    <recommendedName>
        <fullName evidence="10">Superoxide dismutase copper chaperone</fullName>
    </recommendedName>
</protein>
<dbReference type="AlphaFoldDB" id="A0A2K2B5P5"/>